<evidence type="ECO:0000259" key="1">
    <source>
        <dbReference type="Pfam" id="PF01850"/>
    </source>
</evidence>
<sequence>MELCKLAKNLATRLKIYNFSDIDVEKAMTIAIDNNITVCDATYIALAQSIRATVATEDSDIIRVAPRYGITTLRLEDIFKLIEKS</sequence>
<gene>
    <name evidence="2" type="ORF">ENO26_07260</name>
</gene>
<evidence type="ECO:0000313" key="2">
    <source>
        <dbReference type="EMBL" id="HEM67343.1"/>
    </source>
</evidence>
<name>A0A7J2U511_9CREN</name>
<dbReference type="SUPFAM" id="SSF88723">
    <property type="entry name" value="PIN domain-like"/>
    <property type="match status" value="1"/>
</dbReference>
<accession>A0A7J2U511</accession>
<dbReference type="InterPro" id="IPR002716">
    <property type="entry name" value="PIN_dom"/>
</dbReference>
<feature type="domain" description="PIN" evidence="1">
    <location>
        <begin position="9"/>
        <end position="65"/>
    </location>
</feature>
<organism evidence="2">
    <name type="scientific">Ignisphaera aggregans</name>
    <dbReference type="NCBI Taxonomy" id="334771"/>
    <lineage>
        <taxon>Archaea</taxon>
        <taxon>Thermoproteota</taxon>
        <taxon>Thermoprotei</taxon>
        <taxon>Desulfurococcales</taxon>
        <taxon>Desulfurococcaceae</taxon>
        <taxon>Ignisphaera</taxon>
    </lineage>
</organism>
<dbReference type="InterPro" id="IPR029060">
    <property type="entry name" value="PIN-like_dom_sf"/>
</dbReference>
<dbReference type="EMBL" id="DSEU01000047">
    <property type="protein sequence ID" value="HEM67343.1"/>
    <property type="molecule type" value="Genomic_DNA"/>
</dbReference>
<comment type="caution">
    <text evidence="2">The sequence shown here is derived from an EMBL/GenBank/DDBJ whole genome shotgun (WGS) entry which is preliminary data.</text>
</comment>
<dbReference type="Pfam" id="PF01850">
    <property type="entry name" value="PIN"/>
    <property type="match status" value="1"/>
</dbReference>
<reference evidence="2" key="1">
    <citation type="journal article" date="2020" name="mSystems">
        <title>Genome- and Community-Level Interaction Insights into Carbon Utilization and Element Cycling Functions of Hydrothermarchaeota in Hydrothermal Sediment.</title>
        <authorList>
            <person name="Zhou Z."/>
            <person name="Liu Y."/>
            <person name="Xu W."/>
            <person name="Pan J."/>
            <person name="Luo Z.H."/>
            <person name="Li M."/>
        </authorList>
    </citation>
    <scope>NUCLEOTIDE SEQUENCE [LARGE SCALE GENOMIC DNA]</scope>
    <source>
        <strain evidence="2">SpSt-125</strain>
    </source>
</reference>
<dbReference type="Gene3D" id="3.40.50.1010">
    <property type="entry name" value="5'-nuclease"/>
    <property type="match status" value="1"/>
</dbReference>
<proteinExistence type="predicted"/>
<dbReference type="AlphaFoldDB" id="A0A7J2U511"/>
<protein>
    <submittedName>
        <fullName evidence="2">PIN domain-containing protein</fullName>
    </submittedName>
</protein>